<dbReference type="Proteomes" id="UP000482800">
    <property type="component" value="Unassembled WGS sequence"/>
</dbReference>
<dbReference type="AlphaFoldDB" id="A0A6V8K5K5"/>
<name>A0A6V8K5K5_9ACTN</name>
<organism evidence="1 2">
    <name type="scientific">Phytohabitans houttuyneae</name>
    <dbReference type="NCBI Taxonomy" id="1076126"/>
    <lineage>
        <taxon>Bacteria</taxon>
        <taxon>Bacillati</taxon>
        <taxon>Actinomycetota</taxon>
        <taxon>Actinomycetes</taxon>
        <taxon>Micromonosporales</taxon>
        <taxon>Micromonosporaceae</taxon>
    </lineage>
</organism>
<protein>
    <submittedName>
        <fullName evidence="1">Uncharacterized protein</fullName>
    </submittedName>
</protein>
<comment type="caution">
    <text evidence="1">The sequence shown here is derived from an EMBL/GenBank/DDBJ whole genome shotgun (WGS) entry which is preliminary data.</text>
</comment>
<evidence type="ECO:0000313" key="2">
    <source>
        <dbReference type="Proteomes" id="UP000482800"/>
    </source>
</evidence>
<proteinExistence type="predicted"/>
<evidence type="ECO:0000313" key="1">
    <source>
        <dbReference type="EMBL" id="GFJ77266.1"/>
    </source>
</evidence>
<dbReference type="EMBL" id="BLPF01000001">
    <property type="protein sequence ID" value="GFJ77266.1"/>
    <property type="molecule type" value="Genomic_DNA"/>
</dbReference>
<sequence>MPLWPQHVELVARDAAGTTERPQKMIDPLTAAVLGAGYGAARLATAHAETKTLRARAELARAVATLAPGTEISGTGRGGIHWHIRVPAAPAITAGDGA</sequence>
<accession>A0A6V8K5K5</accession>
<reference evidence="1 2" key="1">
    <citation type="submission" date="2020-03" db="EMBL/GenBank/DDBJ databases">
        <title>Whole genome shotgun sequence of Phytohabitans houttuyneae NBRC 108639.</title>
        <authorList>
            <person name="Komaki H."/>
            <person name="Tamura T."/>
        </authorList>
    </citation>
    <scope>NUCLEOTIDE SEQUENCE [LARGE SCALE GENOMIC DNA]</scope>
    <source>
        <strain evidence="1 2">NBRC 108639</strain>
    </source>
</reference>
<gene>
    <name evidence="1" type="ORF">Phou_014460</name>
</gene>
<reference evidence="1 2" key="2">
    <citation type="submission" date="2020-03" db="EMBL/GenBank/DDBJ databases">
        <authorList>
            <person name="Ichikawa N."/>
            <person name="Kimura A."/>
            <person name="Kitahashi Y."/>
            <person name="Uohara A."/>
        </authorList>
    </citation>
    <scope>NUCLEOTIDE SEQUENCE [LARGE SCALE GENOMIC DNA]</scope>
    <source>
        <strain evidence="1 2">NBRC 108639</strain>
    </source>
</reference>
<keyword evidence="2" id="KW-1185">Reference proteome</keyword>